<organism evidence="2 3">
    <name type="scientific">Stomoxys calcitrans</name>
    <name type="common">Stable fly</name>
    <name type="synonym">Conops calcitrans</name>
    <dbReference type="NCBI Taxonomy" id="35570"/>
    <lineage>
        <taxon>Eukaryota</taxon>
        <taxon>Metazoa</taxon>
        <taxon>Ecdysozoa</taxon>
        <taxon>Arthropoda</taxon>
        <taxon>Hexapoda</taxon>
        <taxon>Insecta</taxon>
        <taxon>Pterygota</taxon>
        <taxon>Neoptera</taxon>
        <taxon>Endopterygota</taxon>
        <taxon>Diptera</taxon>
        <taxon>Brachycera</taxon>
        <taxon>Muscomorpha</taxon>
        <taxon>Muscoidea</taxon>
        <taxon>Muscidae</taxon>
        <taxon>Stomoxys</taxon>
    </lineage>
</organism>
<feature type="compositionally biased region" description="Polar residues" evidence="1">
    <location>
        <begin position="707"/>
        <end position="728"/>
    </location>
</feature>
<feature type="compositionally biased region" description="Polar residues" evidence="1">
    <location>
        <begin position="1"/>
        <end position="11"/>
    </location>
</feature>
<reference evidence="2" key="1">
    <citation type="submission" date="2020-05" db="UniProtKB">
        <authorList>
            <consortium name="EnsemblMetazoa"/>
        </authorList>
    </citation>
    <scope>IDENTIFICATION</scope>
    <source>
        <strain evidence="2">USDA</strain>
    </source>
</reference>
<evidence type="ECO:0008006" key="4">
    <source>
        <dbReference type="Google" id="ProtNLM"/>
    </source>
</evidence>
<dbReference type="Proteomes" id="UP000095300">
    <property type="component" value="Unassembled WGS sequence"/>
</dbReference>
<name>A0A1I8PVN3_STOCA</name>
<evidence type="ECO:0000313" key="3">
    <source>
        <dbReference type="Proteomes" id="UP000095300"/>
    </source>
</evidence>
<keyword evidence="3" id="KW-1185">Reference proteome</keyword>
<dbReference type="STRING" id="35570.A0A1I8PVN3"/>
<feature type="region of interest" description="Disordered" evidence="1">
    <location>
        <begin position="952"/>
        <end position="999"/>
    </location>
</feature>
<feature type="region of interest" description="Disordered" evidence="1">
    <location>
        <begin position="1"/>
        <end position="47"/>
    </location>
</feature>
<feature type="compositionally biased region" description="Basic residues" evidence="1">
    <location>
        <begin position="626"/>
        <end position="638"/>
    </location>
</feature>
<feature type="region of interest" description="Disordered" evidence="1">
    <location>
        <begin position="626"/>
        <end position="654"/>
    </location>
</feature>
<feature type="region of interest" description="Disordered" evidence="1">
    <location>
        <begin position="666"/>
        <end position="740"/>
    </location>
</feature>
<feature type="compositionally biased region" description="Low complexity" evidence="1">
    <location>
        <begin position="691"/>
        <end position="706"/>
    </location>
</feature>
<evidence type="ECO:0000256" key="1">
    <source>
        <dbReference type="SAM" id="MobiDB-lite"/>
    </source>
</evidence>
<dbReference type="PANTHER" id="PTHR21219:SF4">
    <property type="entry name" value="PID DOMAIN-CONTAINING PROTEIN"/>
    <property type="match status" value="1"/>
</dbReference>
<protein>
    <recommendedName>
        <fullName evidence="4">PID domain-containing protein</fullName>
    </recommendedName>
</protein>
<feature type="compositionally biased region" description="Basic and acidic residues" evidence="1">
    <location>
        <begin position="972"/>
        <end position="984"/>
    </location>
</feature>
<dbReference type="PANTHER" id="PTHR21219">
    <property type="entry name" value="FI19613P1"/>
    <property type="match status" value="1"/>
</dbReference>
<evidence type="ECO:0000313" key="2">
    <source>
        <dbReference type="EnsemblMetazoa" id="SCAU011538-PA"/>
    </source>
</evidence>
<accession>A0A1I8PVN3</accession>
<gene>
    <name evidence="2" type="primary">106094216</name>
</gene>
<feature type="region of interest" description="Disordered" evidence="1">
    <location>
        <begin position="362"/>
        <end position="479"/>
    </location>
</feature>
<proteinExistence type="predicted"/>
<dbReference type="EnsemblMetazoa" id="SCAU011538-RA">
    <property type="protein sequence ID" value="SCAU011538-PA"/>
    <property type="gene ID" value="SCAU011538"/>
</dbReference>
<dbReference type="OrthoDB" id="3647at2759"/>
<feature type="region of interest" description="Disordered" evidence="1">
    <location>
        <begin position="871"/>
        <end position="891"/>
    </location>
</feature>
<sequence length="1061" mass="116254">MVTSKADNQTVALPKMNSVRSRKASGSNSSAVRLLESDHQETSSSVSRNSVYKLKIDLMFDDTSRSARSQRLDDPHGSHRTRSIIMYGRSELASTGGDSSRSITSYLHETNETAKILADNTKKDVQRISNSVQAQIEQLFTDVAKDATSSFPVTCLGSLPLKDKVTSLLGLQEPLRDLYLKEIIEEKRNIGTLDICATGLRVKVTTKGNNSTKSSEVGDITPFHNIAVWSAVKFTVSADDGGAAFLPLITSPENIDKSLLFQPLSVVEQKRLAKNQHAPIFAVVMRSAGMPKVLECHGFICKSTEDAIVIAATLYQSLMAHVSSNSHRSTKRRTPRNQNGVSCISIASSSAITGSNYLTRSQLTSGGRKSSFRSTSGSIGNVPSVSSRSGRKKRVATSSLSSSSNIINEAAETSTEERKRKSHKAKRAPPIPTTVPGEMSRKLHSSGRESRNSPSHPYFDKLDSTRKSNNTGHAKKTSGATVYRASQLLGNGLPPAVVAAAVASSGNGLRTGDMSGDIFTRVAIPRSGSFLNTGGLTRYKSRAARRHSDKIGSGGGGGGSPLGFSELFNEFRLHENLHSLDDILSAIIDADGMSFNDLKPIYKEFLLKLAVTLTKDELFQRSKNIMRRQKKKKLKRKLYSNNSQKKPKTPIFGTKSLKKVFQLGQFRSCRGKPPKPPRNKDLENHHRKSDPPIIIGPPTTISPQPTHGRSSSNRQHNQRNRATTSGSDVSLVRPENAFPGLNRNSSSGYVSCSECSYDSESCTCTSADRCYCSLRTDQLNEKELRRRSERKSSKKLAQNTNTNRQSLISCKSDDKCYCSLVEEENVVTGAEEDSHHTHSDTTWCDTDSCISASKCYCKRIEPNAALNRALEINGKNKSHKRKSRSSTRKSSEKLAVDYELFNLNSNGSSKPVQTHEALSVKKSVEAAAIFADVKLSQTTDIKSLCSNPNARNSVTSRSYSIASRKQSHSYRKRESFSIGRKNEKNAAPLQSLSSSSSQKSCSADDLLKQLSYIEKNIARAASVHSGKSKTREIILRENFQNNYQSMRAVSASLEDTLGYLP</sequence>
<feature type="compositionally biased region" description="Polar residues" evidence="1">
    <location>
        <begin position="952"/>
        <end position="964"/>
    </location>
</feature>
<feature type="compositionally biased region" description="Polar residues" evidence="1">
    <location>
        <begin position="362"/>
        <end position="383"/>
    </location>
</feature>
<feature type="compositionally biased region" description="Basic residues" evidence="1">
    <location>
        <begin position="876"/>
        <end position="887"/>
    </location>
</feature>
<feature type="compositionally biased region" description="Low complexity" evidence="1">
    <location>
        <begin position="989"/>
        <end position="999"/>
    </location>
</feature>
<dbReference type="VEuPathDB" id="VectorBase:SCAU011538"/>
<dbReference type="AlphaFoldDB" id="A0A1I8PVN3"/>